<dbReference type="InterPro" id="IPR021333">
    <property type="entry name" value="DUF2946"/>
</dbReference>
<evidence type="ECO:0008006" key="5">
    <source>
        <dbReference type="Google" id="ProtNLM"/>
    </source>
</evidence>
<dbReference type="EMBL" id="JAAMOW010000009">
    <property type="protein sequence ID" value="NGY06366.1"/>
    <property type="molecule type" value="Genomic_DNA"/>
</dbReference>
<evidence type="ECO:0000313" key="4">
    <source>
        <dbReference type="Proteomes" id="UP000472676"/>
    </source>
</evidence>
<accession>A0A6M2BUU8</accession>
<reference evidence="3 4" key="1">
    <citation type="journal article" date="2014" name="Int. J. Syst. Evol. Microbiol.">
        <title>Solimonas terrae sp. nov., isolated from soil.</title>
        <authorList>
            <person name="Kim S.J."/>
            <person name="Moon J.Y."/>
            <person name="Weon H.Y."/>
            <person name="Ahn J.H."/>
            <person name="Chen W.M."/>
            <person name="Kwon S.W."/>
        </authorList>
    </citation>
    <scope>NUCLEOTIDE SEQUENCE [LARGE SCALE GENOMIC DNA]</scope>
    <source>
        <strain evidence="3 4">KIS83-12</strain>
    </source>
</reference>
<comment type="caution">
    <text evidence="3">The sequence shown here is derived from an EMBL/GenBank/DDBJ whole genome shotgun (WGS) entry which is preliminary data.</text>
</comment>
<feature type="region of interest" description="Disordered" evidence="1">
    <location>
        <begin position="75"/>
        <end position="94"/>
    </location>
</feature>
<dbReference type="Pfam" id="PF11162">
    <property type="entry name" value="DUF2946"/>
    <property type="match status" value="1"/>
</dbReference>
<gene>
    <name evidence="3" type="ORF">G7Y85_16460</name>
</gene>
<name>A0A6M2BUU8_9GAMM</name>
<feature type="chain" id="PRO_5027047831" description="DUF2946 domain-containing protein" evidence="2">
    <location>
        <begin position="23"/>
        <end position="94"/>
    </location>
</feature>
<proteinExistence type="predicted"/>
<evidence type="ECO:0000256" key="2">
    <source>
        <dbReference type="SAM" id="SignalP"/>
    </source>
</evidence>
<evidence type="ECO:0000256" key="1">
    <source>
        <dbReference type="SAM" id="MobiDB-lite"/>
    </source>
</evidence>
<dbReference type="Proteomes" id="UP000472676">
    <property type="component" value="Unassembled WGS sequence"/>
</dbReference>
<keyword evidence="2" id="KW-0732">Signal</keyword>
<sequence length="94" mass="10110">MQRRYFFHVFCAVMIFATQLVAVIHSTQHELTAPEAAHCELCAVAHAAPMPPVAVVVPSLPHFEVIAAVAAPAGLPDRRPHARPNSRAPPSLLS</sequence>
<keyword evidence="4" id="KW-1185">Reference proteome</keyword>
<evidence type="ECO:0000313" key="3">
    <source>
        <dbReference type="EMBL" id="NGY06366.1"/>
    </source>
</evidence>
<protein>
    <recommendedName>
        <fullName evidence="5">DUF2946 domain-containing protein</fullName>
    </recommendedName>
</protein>
<organism evidence="3 4">
    <name type="scientific">Solimonas terrae</name>
    <dbReference type="NCBI Taxonomy" id="1396819"/>
    <lineage>
        <taxon>Bacteria</taxon>
        <taxon>Pseudomonadati</taxon>
        <taxon>Pseudomonadota</taxon>
        <taxon>Gammaproteobacteria</taxon>
        <taxon>Nevskiales</taxon>
        <taxon>Nevskiaceae</taxon>
        <taxon>Solimonas</taxon>
    </lineage>
</organism>
<feature type="signal peptide" evidence="2">
    <location>
        <begin position="1"/>
        <end position="22"/>
    </location>
</feature>
<dbReference type="AlphaFoldDB" id="A0A6M2BUU8"/>
<dbReference type="RefSeq" id="WP_166259830.1">
    <property type="nucleotide sequence ID" value="NZ_JAAMOW010000009.1"/>
</dbReference>